<dbReference type="PANTHER" id="PTHR43394">
    <property type="entry name" value="ATP-DEPENDENT PERMEASE MDL1, MITOCHONDRIAL"/>
    <property type="match status" value="1"/>
</dbReference>
<keyword evidence="2 7" id="KW-0812">Transmembrane</keyword>
<dbReference type="GO" id="GO:0005524">
    <property type="term" value="F:ATP binding"/>
    <property type="evidence" value="ECO:0007669"/>
    <property type="project" value="UniProtKB-KW"/>
</dbReference>
<keyword evidence="4 10" id="KW-0067">ATP-binding</keyword>
<accession>A0AAE3HK33</accession>
<dbReference type="PANTHER" id="PTHR43394:SF1">
    <property type="entry name" value="ATP-BINDING CASSETTE SUB-FAMILY B MEMBER 10, MITOCHONDRIAL"/>
    <property type="match status" value="1"/>
</dbReference>
<comment type="subcellular location">
    <subcellularLocation>
        <location evidence="1">Cell membrane</location>
        <topology evidence="1">Multi-pass membrane protein</topology>
    </subcellularLocation>
</comment>
<dbReference type="NCBIfam" id="TIGR02204">
    <property type="entry name" value="MsbA_rel"/>
    <property type="match status" value="1"/>
</dbReference>
<dbReference type="Proteomes" id="UP001204445">
    <property type="component" value="Unassembled WGS sequence"/>
</dbReference>
<keyword evidence="3" id="KW-0547">Nucleotide-binding</keyword>
<evidence type="ECO:0000256" key="5">
    <source>
        <dbReference type="ARBA" id="ARBA00022989"/>
    </source>
</evidence>
<evidence type="ECO:0000256" key="1">
    <source>
        <dbReference type="ARBA" id="ARBA00004651"/>
    </source>
</evidence>
<evidence type="ECO:0000256" key="7">
    <source>
        <dbReference type="SAM" id="Phobius"/>
    </source>
</evidence>
<dbReference type="SUPFAM" id="SSF90123">
    <property type="entry name" value="ABC transporter transmembrane region"/>
    <property type="match status" value="1"/>
</dbReference>
<feature type="domain" description="ABC transmembrane type-1" evidence="9">
    <location>
        <begin position="35"/>
        <end position="317"/>
    </location>
</feature>
<dbReference type="InterPro" id="IPR003593">
    <property type="entry name" value="AAA+_ATPase"/>
</dbReference>
<dbReference type="EMBL" id="JANUCT010000012">
    <property type="protein sequence ID" value="MCS3903801.1"/>
    <property type="molecule type" value="Genomic_DNA"/>
</dbReference>
<dbReference type="GO" id="GO:0015421">
    <property type="term" value="F:ABC-type oligopeptide transporter activity"/>
    <property type="evidence" value="ECO:0007669"/>
    <property type="project" value="TreeGrafter"/>
</dbReference>
<dbReference type="Gene3D" id="3.40.50.300">
    <property type="entry name" value="P-loop containing nucleotide triphosphate hydrolases"/>
    <property type="match status" value="1"/>
</dbReference>
<dbReference type="GO" id="GO:0090374">
    <property type="term" value="P:oligopeptide export from mitochondrion"/>
    <property type="evidence" value="ECO:0007669"/>
    <property type="project" value="TreeGrafter"/>
</dbReference>
<feature type="transmembrane region" description="Helical" evidence="7">
    <location>
        <begin position="256"/>
        <end position="278"/>
    </location>
</feature>
<feature type="transmembrane region" description="Helical" evidence="7">
    <location>
        <begin position="74"/>
        <end position="95"/>
    </location>
</feature>
<comment type="caution">
    <text evidence="10">The sequence shown here is derived from an EMBL/GenBank/DDBJ whole genome shotgun (WGS) entry which is preliminary data.</text>
</comment>
<dbReference type="Pfam" id="PF00664">
    <property type="entry name" value="ABC_membrane"/>
    <property type="match status" value="1"/>
</dbReference>
<reference evidence="10" key="1">
    <citation type="submission" date="2022-08" db="EMBL/GenBank/DDBJ databases">
        <title>Genomic Encyclopedia of Type Strains, Phase III (KMG-III): the genomes of soil and plant-associated and newly described type strains.</title>
        <authorList>
            <person name="Whitman W."/>
        </authorList>
    </citation>
    <scope>NUCLEOTIDE SEQUENCE</scope>
    <source>
        <strain evidence="10">HMT 1</strain>
    </source>
</reference>
<evidence type="ECO:0000256" key="4">
    <source>
        <dbReference type="ARBA" id="ARBA00022840"/>
    </source>
</evidence>
<dbReference type="Pfam" id="PF00005">
    <property type="entry name" value="ABC_tran"/>
    <property type="match status" value="1"/>
</dbReference>
<proteinExistence type="predicted"/>
<dbReference type="GO" id="GO:0016887">
    <property type="term" value="F:ATP hydrolysis activity"/>
    <property type="evidence" value="ECO:0007669"/>
    <property type="project" value="InterPro"/>
</dbReference>
<evidence type="ECO:0000256" key="2">
    <source>
        <dbReference type="ARBA" id="ARBA00022692"/>
    </source>
</evidence>
<name>A0AAE3HK33_9GAMM</name>
<evidence type="ECO:0000313" key="11">
    <source>
        <dbReference type="Proteomes" id="UP001204445"/>
    </source>
</evidence>
<evidence type="ECO:0000259" key="8">
    <source>
        <dbReference type="PROSITE" id="PS50893"/>
    </source>
</evidence>
<dbReference type="AlphaFoldDB" id="A0AAE3HK33"/>
<keyword evidence="11" id="KW-1185">Reference proteome</keyword>
<sequence length="603" mass="65581">MSQTDSNAAHRERSRNIGALRGLLPFLRPYRLRIAMALLALLIAAAATLAMPAAVRQVIDQGLSSEQVASINQYFLALFLLAAVLALFSSLRFYLVSWLGERIVADIRSRVYEHVLRLSPTFYEVTRTGEVLSRLTTDTTLIQSVVGSSLSVAMRSTVTLIGGLIMLFVTSPRLTAMILVLVPLVVGPILYYGRKLRKLSRASQDSIAESSGIAGETLNAIRIVQAFTLERLQGDRFGNAVERSFRIARKRIRTRAALTALAITIVFGSIVLVLWVGAHDVIAGRMSGGELGQFLLYAILVAGSTAALSDIWGELQRAAGATERLMELLEARAEVRAPARPQSLPEPGRGRIAIEGVQFNYPSRPQQAALQDISLSIEPGETVALVGPSGAGKSTLFQLLLRFYDPKAGVIRLDGVDIAQVDPESVRARIGIVPQETVIFANDALENIRIGRPDASDEDVKAAARAAQADEFIERQPEGWQTFLGERGLRLSGGQQQRIAIARAILKNPPILLLDEATSSLDAESERLVQKALERLLHDRTTLVIAHRLATVQKADRIVVLDHGRVVAVGSHEALLQQDGLYARLAELQFGRQTSVLQPAVSG</sequence>
<feature type="transmembrane region" description="Helical" evidence="7">
    <location>
        <begin position="34"/>
        <end position="54"/>
    </location>
</feature>
<dbReference type="SMART" id="SM00382">
    <property type="entry name" value="AAA"/>
    <property type="match status" value="1"/>
</dbReference>
<dbReference type="InterPro" id="IPR027417">
    <property type="entry name" value="P-loop_NTPase"/>
</dbReference>
<organism evidence="10 11">
    <name type="scientific">Methylohalomonas lacus</name>
    <dbReference type="NCBI Taxonomy" id="398773"/>
    <lineage>
        <taxon>Bacteria</taxon>
        <taxon>Pseudomonadati</taxon>
        <taxon>Pseudomonadota</taxon>
        <taxon>Gammaproteobacteria</taxon>
        <taxon>Methylohalomonadales</taxon>
        <taxon>Methylohalomonadaceae</taxon>
        <taxon>Methylohalomonas</taxon>
    </lineage>
</organism>
<dbReference type="Gene3D" id="1.20.1560.10">
    <property type="entry name" value="ABC transporter type 1, transmembrane domain"/>
    <property type="match status" value="1"/>
</dbReference>
<feature type="transmembrane region" description="Helical" evidence="7">
    <location>
        <begin position="152"/>
        <end position="169"/>
    </location>
</feature>
<dbReference type="CDD" id="cd18575">
    <property type="entry name" value="ABC_6TM_bac_exporter_ABCB8_10_like"/>
    <property type="match status" value="1"/>
</dbReference>
<dbReference type="PROSITE" id="PS00211">
    <property type="entry name" value="ABC_TRANSPORTER_1"/>
    <property type="match status" value="1"/>
</dbReference>
<dbReference type="InterPro" id="IPR003439">
    <property type="entry name" value="ABC_transporter-like_ATP-bd"/>
</dbReference>
<dbReference type="InterPro" id="IPR011918">
    <property type="entry name" value="ABC_MsbA_ATP-bd"/>
</dbReference>
<dbReference type="RefSeq" id="WP_259055777.1">
    <property type="nucleotide sequence ID" value="NZ_JANUCT010000012.1"/>
</dbReference>
<dbReference type="SUPFAM" id="SSF52540">
    <property type="entry name" value="P-loop containing nucleoside triphosphate hydrolases"/>
    <property type="match status" value="1"/>
</dbReference>
<feature type="transmembrane region" description="Helical" evidence="7">
    <location>
        <begin position="175"/>
        <end position="193"/>
    </location>
</feature>
<dbReference type="InterPro" id="IPR036640">
    <property type="entry name" value="ABC1_TM_sf"/>
</dbReference>
<dbReference type="GO" id="GO:0005886">
    <property type="term" value="C:plasma membrane"/>
    <property type="evidence" value="ECO:0007669"/>
    <property type="project" value="UniProtKB-SubCell"/>
</dbReference>
<feature type="domain" description="ABC transporter" evidence="8">
    <location>
        <begin position="352"/>
        <end position="588"/>
    </location>
</feature>
<evidence type="ECO:0000256" key="3">
    <source>
        <dbReference type="ARBA" id="ARBA00022741"/>
    </source>
</evidence>
<evidence type="ECO:0000256" key="6">
    <source>
        <dbReference type="ARBA" id="ARBA00023136"/>
    </source>
</evidence>
<dbReference type="FunFam" id="3.40.50.300:FF:000218">
    <property type="entry name" value="Multidrug ABC transporter ATP-binding protein"/>
    <property type="match status" value="1"/>
</dbReference>
<dbReference type="PROSITE" id="PS50929">
    <property type="entry name" value="ABC_TM1F"/>
    <property type="match status" value="1"/>
</dbReference>
<dbReference type="InterPro" id="IPR011527">
    <property type="entry name" value="ABC1_TM_dom"/>
</dbReference>
<keyword evidence="6 7" id="KW-0472">Membrane</keyword>
<keyword evidence="5 7" id="KW-1133">Transmembrane helix</keyword>
<evidence type="ECO:0000313" key="10">
    <source>
        <dbReference type="EMBL" id="MCS3903801.1"/>
    </source>
</evidence>
<gene>
    <name evidence="10" type="ORF">J2T55_001833</name>
</gene>
<protein>
    <submittedName>
        <fullName evidence="10">ATP-binding cassette subfamily B protein</fullName>
    </submittedName>
</protein>
<dbReference type="PROSITE" id="PS50893">
    <property type="entry name" value="ABC_TRANSPORTER_2"/>
    <property type="match status" value="1"/>
</dbReference>
<dbReference type="InterPro" id="IPR017871">
    <property type="entry name" value="ABC_transporter-like_CS"/>
</dbReference>
<evidence type="ECO:0000259" key="9">
    <source>
        <dbReference type="PROSITE" id="PS50929"/>
    </source>
</evidence>
<dbReference type="InterPro" id="IPR039421">
    <property type="entry name" value="Type_1_exporter"/>
</dbReference>